<feature type="region of interest" description="Disordered" evidence="1">
    <location>
        <begin position="465"/>
        <end position="495"/>
    </location>
</feature>
<dbReference type="OrthoDB" id="438722at2759"/>
<gene>
    <name evidence="2" type="ORF">PGLA1383_LOCUS5818</name>
</gene>
<comment type="caution">
    <text evidence="2">The sequence shown here is derived from an EMBL/GenBank/DDBJ whole genome shotgun (WGS) entry which is preliminary data.</text>
</comment>
<feature type="compositionally biased region" description="Low complexity" evidence="1">
    <location>
        <begin position="292"/>
        <end position="307"/>
    </location>
</feature>
<feature type="compositionally biased region" description="Basic and acidic residues" evidence="1">
    <location>
        <begin position="276"/>
        <end position="288"/>
    </location>
</feature>
<dbReference type="EMBL" id="CAJNNV010002308">
    <property type="protein sequence ID" value="CAE8586972.1"/>
    <property type="molecule type" value="Genomic_DNA"/>
</dbReference>
<evidence type="ECO:0000256" key="1">
    <source>
        <dbReference type="SAM" id="MobiDB-lite"/>
    </source>
</evidence>
<feature type="compositionally biased region" description="Pro residues" evidence="1">
    <location>
        <begin position="308"/>
        <end position="319"/>
    </location>
</feature>
<dbReference type="Proteomes" id="UP000654075">
    <property type="component" value="Unassembled WGS sequence"/>
</dbReference>
<organism evidence="2 3">
    <name type="scientific">Polarella glacialis</name>
    <name type="common">Dinoflagellate</name>
    <dbReference type="NCBI Taxonomy" id="89957"/>
    <lineage>
        <taxon>Eukaryota</taxon>
        <taxon>Sar</taxon>
        <taxon>Alveolata</taxon>
        <taxon>Dinophyceae</taxon>
        <taxon>Suessiales</taxon>
        <taxon>Suessiaceae</taxon>
        <taxon>Polarella</taxon>
    </lineage>
</organism>
<reference evidence="2" key="1">
    <citation type="submission" date="2021-02" db="EMBL/GenBank/DDBJ databases">
        <authorList>
            <person name="Dougan E. K."/>
            <person name="Rhodes N."/>
            <person name="Thang M."/>
            <person name="Chan C."/>
        </authorList>
    </citation>
    <scope>NUCLEOTIDE SEQUENCE</scope>
</reference>
<feature type="region of interest" description="Disordered" evidence="1">
    <location>
        <begin position="275"/>
        <end position="324"/>
    </location>
</feature>
<proteinExistence type="predicted"/>
<evidence type="ECO:0000313" key="2">
    <source>
        <dbReference type="EMBL" id="CAE8586972.1"/>
    </source>
</evidence>
<protein>
    <submittedName>
        <fullName evidence="2">Uncharacterized protein</fullName>
    </submittedName>
</protein>
<dbReference type="AlphaFoldDB" id="A0A813DDW2"/>
<accession>A0A813DDW2</accession>
<keyword evidence="3" id="KW-1185">Reference proteome</keyword>
<evidence type="ECO:0000313" key="3">
    <source>
        <dbReference type="Proteomes" id="UP000654075"/>
    </source>
</evidence>
<sequence length="569" mass="59513">MSSAEELSKLSIGELKKRLFFAGAPLPSGGLEKADLVAAVIKAQTERPFAPPPAAPKADPTPVAPSVVKPEARDLTLEPLPEHVEFYRFSEEELTEKIEAAGHDVPDGAGKHFLVALCKNALKNPQPVRAKVKAAAKAAEGSDEEGASTLANVRRPTVGDKVQIMDNNHMRKYLDVHVGKVFRIIRDDGGGTPYRLSGVGEQRHWFSEADVCWPVAKPKKAKGAPVAPVAKSDIMPSQVRITKARYGCSANEVREVLRATEDGFSWVLTGGRQVPKSHEGNGWRRLLDSSKPAAPGPGVAAAGAAGYAPPPPPPPPPQHAPTCPAAPQVFEEDAPAPAVWDDRDPCELAPGELRARLQLYGGELLLGLTEKSELVDALREAIRTRGPPSLDAVTKASKAGGGLASLPTGEGVALTEEEVIAQMEEMQATLDAEVHIAAGEAGASPQASTAAQAASVPPKVVVEAANPAQAARRKRKAEAAAPTPPAPKVLATGAGGAARAARKARLEAANCPPKEAERSDVVVMSDDEEGVCAVETPAAAAIDDDDACVVAPAAEEQQADQKPEVVNEL</sequence>
<name>A0A813DDW2_POLGL</name>